<dbReference type="SMART" id="SM00505">
    <property type="entry name" value="Knot1"/>
    <property type="match status" value="1"/>
</dbReference>
<gene>
    <name evidence="4" type="ORF">AQUCO_01000541v1</name>
</gene>
<dbReference type="Proteomes" id="UP000230069">
    <property type="component" value="Unassembled WGS sequence"/>
</dbReference>
<reference evidence="4 5" key="1">
    <citation type="submission" date="2017-09" db="EMBL/GenBank/DDBJ databases">
        <title>WGS assembly of Aquilegia coerulea Goldsmith.</title>
        <authorList>
            <person name="Hodges S."/>
            <person name="Kramer E."/>
            <person name="Nordborg M."/>
            <person name="Tomkins J."/>
            <person name="Borevitz J."/>
            <person name="Derieg N."/>
            <person name="Yan J."/>
            <person name="Mihaltcheva S."/>
            <person name="Hayes R.D."/>
            <person name="Rokhsar D."/>
        </authorList>
    </citation>
    <scope>NUCLEOTIDE SEQUENCE [LARGE SCALE GENOMIC DNA]</scope>
    <source>
        <strain evidence="5">cv. Goldsmith</strain>
    </source>
</reference>
<dbReference type="CDD" id="cd00107">
    <property type="entry name" value="Knot1"/>
    <property type="match status" value="1"/>
</dbReference>
<protein>
    <recommendedName>
        <fullName evidence="3">Knottins-like domain-containing protein</fullName>
    </recommendedName>
</protein>
<dbReference type="GO" id="GO:0006952">
    <property type="term" value="P:defense response"/>
    <property type="evidence" value="ECO:0007669"/>
    <property type="project" value="InterPro"/>
</dbReference>
<sequence>MANRSLVSFATFFALLLFFFIFTTSEVGMMVEANECERRSKTWSGPCFNTGGCDDQCKNWEGAKHGACHAQGWGTACFCYFDC</sequence>
<feature type="signal peptide" evidence="2">
    <location>
        <begin position="1"/>
        <end position="25"/>
    </location>
</feature>
<dbReference type="Pfam" id="PF00304">
    <property type="entry name" value="Gamma-thionin"/>
    <property type="match status" value="1"/>
</dbReference>
<evidence type="ECO:0000313" key="4">
    <source>
        <dbReference type="EMBL" id="PIA52741.1"/>
    </source>
</evidence>
<accession>A0A2G5EAK6</accession>
<evidence type="ECO:0000259" key="3">
    <source>
        <dbReference type="SMART" id="SM00505"/>
    </source>
</evidence>
<evidence type="ECO:0000256" key="1">
    <source>
        <dbReference type="ARBA" id="ARBA00023157"/>
    </source>
</evidence>
<dbReference type="AlphaFoldDB" id="A0A2G5EAK6"/>
<dbReference type="EMBL" id="KZ305027">
    <property type="protein sequence ID" value="PIA52741.1"/>
    <property type="molecule type" value="Genomic_DNA"/>
</dbReference>
<dbReference type="Gene3D" id="3.30.30.10">
    <property type="entry name" value="Knottin, scorpion toxin-like"/>
    <property type="match status" value="1"/>
</dbReference>
<evidence type="ECO:0000256" key="2">
    <source>
        <dbReference type="SAM" id="SignalP"/>
    </source>
</evidence>
<dbReference type="PANTHER" id="PTHR33147:SF46">
    <property type="entry name" value="DEFENSIN-LIKE PROTEIN 19"/>
    <property type="match status" value="1"/>
</dbReference>
<dbReference type="PANTHER" id="PTHR33147">
    <property type="entry name" value="DEFENSIN-LIKE PROTEIN 1"/>
    <property type="match status" value="1"/>
</dbReference>
<dbReference type="SUPFAM" id="SSF57095">
    <property type="entry name" value="Scorpion toxin-like"/>
    <property type="match status" value="1"/>
</dbReference>
<dbReference type="InParanoid" id="A0A2G5EAK6"/>
<keyword evidence="5" id="KW-1185">Reference proteome</keyword>
<organism evidence="4 5">
    <name type="scientific">Aquilegia coerulea</name>
    <name type="common">Rocky mountain columbine</name>
    <dbReference type="NCBI Taxonomy" id="218851"/>
    <lineage>
        <taxon>Eukaryota</taxon>
        <taxon>Viridiplantae</taxon>
        <taxon>Streptophyta</taxon>
        <taxon>Embryophyta</taxon>
        <taxon>Tracheophyta</taxon>
        <taxon>Spermatophyta</taxon>
        <taxon>Magnoliopsida</taxon>
        <taxon>Ranunculales</taxon>
        <taxon>Ranunculaceae</taxon>
        <taxon>Thalictroideae</taxon>
        <taxon>Aquilegia</taxon>
    </lineage>
</organism>
<proteinExistence type="predicted"/>
<feature type="domain" description="Knottins-like" evidence="3">
    <location>
        <begin position="35"/>
        <end position="83"/>
    </location>
</feature>
<name>A0A2G5EAK6_AQUCA</name>
<dbReference type="InterPro" id="IPR003614">
    <property type="entry name" value="Knottins"/>
</dbReference>
<dbReference type="OrthoDB" id="1851987at2759"/>
<keyword evidence="1" id="KW-1015">Disulfide bond</keyword>
<dbReference type="InterPro" id="IPR036574">
    <property type="entry name" value="Scorpion_toxin-like_sf"/>
</dbReference>
<feature type="chain" id="PRO_5013680292" description="Knottins-like domain-containing protein" evidence="2">
    <location>
        <begin position="26"/>
        <end position="83"/>
    </location>
</feature>
<keyword evidence="2" id="KW-0732">Signal</keyword>
<evidence type="ECO:0000313" key="5">
    <source>
        <dbReference type="Proteomes" id="UP000230069"/>
    </source>
</evidence>